<dbReference type="OrthoDB" id="10055605at2759"/>
<feature type="non-terminal residue" evidence="1">
    <location>
        <position position="39"/>
    </location>
</feature>
<name>A0A814P7K1_9BILA</name>
<keyword evidence="2" id="KW-1185">Reference proteome</keyword>
<sequence length="39" mass="4632">MYANLNDPEVVESLKYLLVPQADKIKYQSQPFDAKKNFW</sequence>
<proteinExistence type="predicted"/>
<gene>
    <name evidence="1" type="ORF">OXX778_LOCUS21146</name>
</gene>
<accession>A0A814P7K1</accession>
<evidence type="ECO:0000313" key="1">
    <source>
        <dbReference type="EMBL" id="CAF1100958.1"/>
    </source>
</evidence>
<comment type="caution">
    <text evidence="1">The sequence shown here is derived from an EMBL/GenBank/DDBJ whole genome shotgun (WGS) entry which is preliminary data.</text>
</comment>
<organism evidence="1 2">
    <name type="scientific">Brachionus calyciflorus</name>
    <dbReference type="NCBI Taxonomy" id="104777"/>
    <lineage>
        <taxon>Eukaryota</taxon>
        <taxon>Metazoa</taxon>
        <taxon>Spiralia</taxon>
        <taxon>Gnathifera</taxon>
        <taxon>Rotifera</taxon>
        <taxon>Eurotatoria</taxon>
        <taxon>Monogononta</taxon>
        <taxon>Pseudotrocha</taxon>
        <taxon>Ploima</taxon>
        <taxon>Brachionidae</taxon>
        <taxon>Brachionus</taxon>
    </lineage>
</organism>
<reference evidence="1" key="1">
    <citation type="submission" date="2021-02" db="EMBL/GenBank/DDBJ databases">
        <authorList>
            <person name="Nowell W R."/>
        </authorList>
    </citation>
    <scope>NUCLEOTIDE SEQUENCE</scope>
    <source>
        <strain evidence="1">Ploen Becks lab</strain>
    </source>
</reference>
<protein>
    <submittedName>
        <fullName evidence="1">Uncharacterized protein</fullName>
    </submittedName>
</protein>
<dbReference type="AlphaFoldDB" id="A0A814P7K1"/>
<dbReference type="Proteomes" id="UP000663879">
    <property type="component" value="Unassembled WGS sequence"/>
</dbReference>
<evidence type="ECO:0000313" key="2">
    <source>
        <dbReference type="Proteomes" id="UP000663879"/>
    </source>
</evidence>
<dbReference type="EMBL" id="CAJNOC010007551">
    <property type="protein sequence ID" value="CAF1100958.1"/>
    <property type="molecule type" value="Genomic_DNA"/>
</dbReference>